<name>A0A0F9CW26_9ZZZZ</name>
<dbReference type="PROSITE" id="PS51257">
    <property type="entry name" value="PROKAR_LIPOPROTEIN"/>
    <property type="match status" value="1"/>
</dbReference>
<dbReference type="AlphaFoldDB" id="A0A0F9CW26"/>
<evidence type="ECO:0000313" key="2">
    <source>
        <dbReference type="EMBL" id="KKL53494.1"/>
    </source>
</evidence>
<organism evidence="2">
    <name type="scientific">marine sediment metagenome</name>
    <dbReference type="NCBI Taxonomy" id="412755"/>
    <lineage>
        <taxon>unclassified sequences</taxon>
        <taxon>metagenomes</taxon>
        <taxon>ecological metagenomes</taxon>
    </lineage>
</organism>
<dbReference type="EMBL" id="LAZR01031524">
    <property type="protein sequence ID" value="KKL53494.1"/>
    <property type="molecule type" value="Genomic_DNA"/>
</dbReference>
<evidence type="ECO:0008006" key="3">
    <source>
        <dbReference type="Google" id="ProtNLM"/>
    </source>
</evidence>
<feature type="region of interest" description="Disordered" evidence="1">
    <location>
        <begin position="50"/>
        <end position="79"/>
    </location>
</feature>
<evidence type="ECO:0000256" key="1">
    <source>
        <dbReference type="SAM" id="MobiDB-lite"/>
    </source>
</evidence>
<accession>A0A0F9CW26</accession>
<proteinExistence type="predicted"/>
<gene>
    <name evidence="2" type="ORF">LCGC14_2274890</name>
</gene>
<sequence>MSLKKLKTIALACLVAMLMASCGGVTLQSDTIKLTKKQIEEARKQIEEAREKAEEARKKAEEAGEKVKEEPFEEKPLPRATPQVSEDILFTLIYYVGISRKDKRRAVILDLDDDGIEFIPTVRDFEYEILQNVSMEEAIYETEIFFGHEGLITNYYFKKVVGLDGSVIGYEIRPTYIRQFYGHSDPLDIKYSFNRRRVSVFIRLKSRP</sequence>
<comment type="caution">
    <text evidence="2">The sequence shown here is derived from an EMBL/GenBank/DDBJ whole genome shotgun (WGS) entry which is preliminary data.</text>
</comment>
<reference evidence="2" key="1">
    <citation type="journal article" date="2015" name="Nature">
        <title>Complex archaea that bridge the gap between prokaryotes and eukaryotes.</title>
        <authorList>
            <person name="Spang A."/>
            <person name="Saw J.H."/>
            <person name="Jorgensen S.L."/>
            <person name="Zaremba-Niedzwiedzka K."/>
            <person name="Martijn J."/>
            <person name="Lind A.E."/>
            <person name="van Eijk R."/>
            <person name="Schleper C."/>
            <person name="Guy L."/>
            <person name="Ettema T.J."/>
        </authorList>
    </citation>
    <scope>NUCLEOTIDE SEQUENCE</scope>
</reference>
<protein>
    <recommendedName>
        <fullName evidence="3">Lipoprotein</fullName>
    </recommendedName>
</protein>
<feature type="compositionally biased region" description="Basic and acidic residues" evidence="1">
    <location>
        <begin position="50"/>
        <end position="77"/>
    </location>
</feature>